<dbReference type="Gene3D" id="3.40.190.10">
    <property type="entry name" value="Periplasmic binding protein-like II"/>
    <property type="match status" value="1"/>
</dbReference>
<dbReference type="AlphaFoldDB" id="A8I8S4"/>
<dbReference type="PIRSF" id="PIRSF002741">
    <property type="entry name" value="MppA"/>
    <property type="match status" value="1"/>
</dbReference>
<comment type="similarity">
    <text evidence="2">Belongs to the bacterial solute-binding protein 5 family.</text>
</comment>
<dbReference type="GO" id="GO:0043190">
    <property type="term" value="C:ATP-binding cassette (ABC) transporter complex"/>
    <property type="evidence" value="ECO:0007669"/>
    <property type="project" value="InterPro"/>
</dbReference>
<dbReference type="GO" id="GO:0030288">
    <property type="term" value="C:outer membrane-bounded periplasmic space"/>
    <property type="evidence" value="ECO:0007669"/>
    <property type="project" value="UniProtKB-ARBA"/>
</dbReference>
<reference evidence="6" key="2">
    <citation type="submission" date="2007-04" db="EMBL/GenBank/DDBJ databases">
        <title>Complete genome sequence of the nitrogen-fixing bacterium Azorhizobium caulinodans ORS571.</title>
        <authorList>
            <person name="Lee K.B."/>
            <person name="Backer P.D."/>
            <person name="Aono T."/>
            <person name="Liu C.T."/>
            <person name="Suzuki S."/>
            <person name="Suzuki T."/>
            <person name="Kaneko T."/>
            <person name="Yamada M."/>
            <person name="Tabata S."/>
            <person name="Kupfer D.M."/>
            <person name="Najar F.Z."/>
            <person name="Wiley G.B."/>
            <person name="Roe B."/>
            <person name="Binnewies T."/>
            <person name="Ussery D."/>
            <person name="Vereecke D."/>
            <person name="Gevers D."/>
            <person name="Holsters M."/>
            <person name="Oyaizu H."/>
        </authorList>
    </citation>
    <scope>NUCLEOTIDE SEQUENCE [LARGE SCALE GENOMIC DNA]</scope>
    <source>
        <strain evidence="6">ATCC 43989 / DSM 5975 / JCM 20966 / LMG 6465 / NBRC 14845 / NCIMB 13405 / ORS 571</strain>
    </source>
</reference>
<evidence type="ECO:0000256" key="3">
    <source>
        <dbReference type="ARBA" id="ARBA00022729"/>
    </source>
</evidence>
<dbReference type="InterPro" id="IPR039424">
    <property type="entry name" value="SBP_5"/>
</dbReference>
<gene>
    <name evidence="5" type="ordered locus">AZC_2698</name>
</gene>
<dbReference type="CDD" id="cd08494">
    <property type="entry name" value="PBP2_NikA_DppA_OppA_like_6"/>
    <property type="match status" value="1"/>
</dbReference>
<dbReference type="PANTHER" id="PTHR30290">
    <property type="entry name" value="PERIPLASMIC BINDING COMPONENT OF ABC TRANSPORTER"/>
    <property type="match status" value="1"/>
</dbReference>
<dbReference type="Gene3D" id="3.10.105.10">
    <property type="entry name" value="Dipeptide-binding Protein, Domain 3"/>
    <property type="match status" value="1"/>
</dbReference>
<organism evidence="5 6">
    <name type="scientific">Azorhizobium caulinodans (strain ATCC 43989 / DSM 5975 / JCM 20966 / LMG 6465 / NBRC 14845 / NCIMB 13405 / ORS 571)</name>
    <dbReference type="NCBI Taxonomy" id="438753"/>
    <lineage>
        <taxon>Bacteria</taxon>
        <taxon>Pseudomonadati</taxon>
        <taxon>Pseudomonadota</taxon>
        <taxon>Alphaproteobacteria</taxon>
        <taxon>Hyphomicrobiales</taxon>
        <taxon>Xanthobacteraceae</taxon>
        <taxon>Azorhizobium</taxon>
    </lineage>
</organism>
<dbReference type="RefSeq" id="WP_012171222.1">
    <property type="nucleotide sequence ID" value="NC_009937.1"/>
</dbReference>
<dbReference type="InterPro" id="IPR000914">
    <property type="entry name" value="SBP_5_dom"/>
</dbReference>
<keyword evidence="3" id="KW-0732">Signal</keyword>
<dbReference type="EMBL" id="AP009384">
    <property type="protein sequence ID" value="BAF88696.1"/>
    <property type="molecule type" value="Genomic_DNA"/>
</dbReference>
<reference evidence="5 6" key="1">
    <citation type="journal article" date="2007" name="Appl. Environ. Microbiol.">
        <title>Rhizobial factors required for stem nodule maturation and maintenance in Sesbania rostrata-Azorhizobium caulinodans ORS571 symbiosis.</title>
        <authorList>
            <person name="Suzuki S."/>
            <person name="Aono T."/>
            <person name="Lee KB."/>
            <person name="Suzuki T."/>
            <person name="Liu CT."/>
            <person name="Miwa H."/>
            <person name="Wakao S."/>
            <person name="Iki T."/>
            <person name="Oyaizu H."/>
        </authorList>
    </citation>
    <scope>NUCLEOTIDE SEQUENCE [LARGE SCALE GENOMIC DNA]</scope>
    <source>
        <strain evidence="6">ATCC 43989 / DSM 5975 / JCM 20966 / LMG 6465 / NBRC 14845 / NCIMB 13405 / ORS 571</strain>
    </source>
</reference>
<dbReference type="GO" id="GO:0015833">
    <property type="term" value="P:peptide transport"/>
    <property type="evidence" value="ECO:0007669"/>
    <property type="project" value="TreeGrafter"/>
</dbReference>
<proteinExistence type="inferred from homology"/>
<dbReference type="eggNOG" id="COG0747">
    <property type="taxonomic scope" value="Bacteria"/>
</dbReference>
<dbReference type="STRING" id="438753.AZC_2698"/>
<dbReference type="GO" id="GO:1904680">
    <property type="term" value="F:peptide transmembrane transporter activity"/>
    <property type="evidence" value="ECO:0007669"/>
    <property type="project" value="TreeGrafter"/>
</dbReference>
<comment type="subcellular location">
    <subcellularLocation>
        <location evidence="1">Periplasm</location>
    </subcellularLocation>
</comment>
<accession>A8I8S4</accession>
<dbReference type="PANTHER" id="PTHR30290:SF38">
    <property type="entry name" value="D,D-DIPEPTIDE-BINDING PERIPLASMIC PROTEIN DDPA-RELATED"/>
    <property type="match status" value="1"/>
</dbReference>
<dbReference type="HOGENOM" id="CLU_017028_7_3_5"/>
<reference evidence="5 6" key="3">
    <citation type="journal article" date="2008" name="BMC Genomics">
        <title>The genome of the versatile nitrogen fixer Azorhizobium caulinodans ORS571.</title>
        <authorList>
            <person name="Lee KB."/>
            <person name="Backer P.D."/>
            <person name="Aono T."/>
            <person name="Liu CT."/>
            <person name="Suzuki S."/>
            <person name="Suzuki T."/>
            <person name="Kaneko T."/>
            <person name="Yamada M."/>
            <person name="Tabata S."/>
            <person name="Kupfer D.M."/>
            <person name="Najar F.Z."/>
            <person name="Wiley G.B."/>
            <person name="Roe B."/>
            <person name="Binnewies T.T."/>
            <person name="Ussery D.W."/>
            <person name="D'Haeze W."/>
            <person name="Herder J.D."/>
            <person name="Gevers D."/>
            <person name="Vereecke D."/>
            <person name="Holsters M."/>
            <person name="Oyaizu H."/>
        </authorList>
    </citation>
    <scope>NUCLEOTIDE SEQUENCE [LARGE SCALE GENOMIC DNA]</scope>
    <source>
        <strain evidence="6">ATCC 43989 / DSM 5975 / JCM 20966 / LMG 6465 / NBRC 14845 / NCIMB 13405 / ORS 571</strain>
    </source>
</reference>
<reference evidence="5 6" key="5">
    <citation type="journal article" date="2010" name="Appl. Environ. Microbiol.">
        <title>phrR-like gene praR of Azorhizobium caulinodans ORS571 is essential for symbiosis with Sesbania rostrata and is involved in expression of reb genes.</title>
        <authorList>
            <person name="Akiba N."/>
            <person name="Aono T."/>
            <person name="Toyazaki H."/>
            <person name="Sato S."/>
            <person name="Oyaizu H."/>
        </authorList>
    </citation>
    <scope>NUCLEOTIDE SEQUENCE [LARGE SCALE GENOMIC DNA]</scope>
    <source>
        <strain evidence="6">ATCC 43989 / DSM 5975 / JCM 20966 / LMG 6465 / NBRC 14845 / NCIMB 13405 / ORS 571</strain>
    </source>
</reference>
<dbReference type="Proteomes" id="UP000000270">
    <property type="component" value="Chromosome"/>
</dbReference>
<evidence type="ECO:0000256" key="2">
    <source>
        <dbReference type="ARBA" id="ARBA00005695"/>
    </source>
</evidence>
<keyword evidence="6" id="KW-1185">Reference proteome</keyword>
<name>A8I8S4_AZOC5</name>
<dbReference type="InterPro" id="IPR030678">
    <property type="entry name" value="Peptide/Ni-bd"/>
</dbReference>
<evidence type="ECO:0000259" key="4">
    <source>
        <dbReference type="Pfam" id="PF00496"/>
    </source>
</evidence>
<sequence length="510" mass="55386">MAMASRTGRRTGFHAARLGRGLLVAAAVLGLGGTAQAAKDRLVVGMPVEPTGLDPTVAAPVSIGQVTWQNVYQGLTRVDRHGKVQPQLASGWTVSPDGLVYTFTLRDGVAFHDGTPFNAAAAKFSLDRARGADSTNPQKPYFEPIASVDAPDAKTLVVTLKRPVSDLTYRLGMPAAVMVASNSADANRTTPVGTGPFRFKAWAKGDRVELERFADYWDKAHAPALAQVTFRFLADPQAQAAALRAGDVDAFPEFSAPEIYTDFQKDKKFSTVVGNTELKMVAGMNNARKPFNDVRVRKALMMAVDRKALVEGAWSGFGTPIGSHYTPNDPGFVDTTGVLPYDPAKAKALLAQAGYPNGFTFTLKTPQMAYLSRSGEVLQAMLADVGVTVKIEPTEFPAKWVQEVFKDKAYDMTVMTHAEPLDIDIYARPNYYFNYNSPKFNAAYTAAATATDDAARTKAIGEAQRILAEEVPALFLFVMPKLGVWSAKVEGMWESEPVPSNDLTEVRWRD</sequence>
<evidence type="ECO:0000313" key="5">
    <source>
        <dbReference type="EMBL" id="BAF88696.1"/>
    </source>
</evidence>
<feature type="domain" description="Solute-binding protein family 5" evidence="4">
    <location>
        <begin position="83"/>
        <end position="416"/>
    </location>
</feature>
<dbReference type="Gene3D" id="3.90.76.10">
    <property type="entry name" value="Dipeptide-binding Protein, Domain 1"/>
    <property type="match status" value="1"/>
</dbReference>
<reference evidence="5 6" key="6">
    <citation type="journal article" date="2011" name="Appl. Environ. Microbiol.">
        <title>Involvement of the azorhizobial chromosome partition gene (parA) in the onset of bacteroid differentiation during Sesbania rostrata stem nodule development.</title>
        <authorList>
            <person name="Liu CT."/>
            <person name="Lee KB."/>
            <person name="Wang YS."/>
            <person name="Peng MH."/>
            <person name="Lee KT."/>
            <person name="Suzuki S."/>
            <person name="Suzuki T."/>
            <person name="Oyaizu H."/>
        </authorList>
    </citation>
    <scope>NUCLEOTIDE SEQUENCE [LARGE SCALE GENOMIC DNA]</scope>
    <source>
        <strain evidence="6">ATCC 43989 / DSM 5975 / JCM 20966 / LMG 6465 / NBRC 14845 / NCIMB 13405 / ORS 571</strain>
    </source>
</reference>
<evidence type="ECO:0000256" key="1">
    <source>
        <dbReference type="ARBA" id="ARBA00004418"/>
    </source>
</evidence>
<dbReference type="Pfam" id="PF00496">
    <property type="entry name" value="SBP_bac_5"/>
    <property type="match status" value="1"/>
</dbReference>
<protein>
    <submittedName>
        <fullName evidence="5">ABC transporter substrate binding protein</fullName>
    </submittedName>
</protein>
<reference evidence="5 6" key="4">
    <citation type="journal article" date="2009" name="Appl. Environ. Microbiol.">
        <title>Comparative genome-wide transcriptional profiling of Azorhizobium caulinodans ORS571 grown under free-living and symbiotic conditions.</title>
        <authorList>
            <person name="Tsukada S."/>
            <person name="Aono T."/>
            <person name="Akiba N."/>
            <person name="Lee KB."/>
            <person name="Liu CT."/>
            <person name="Toyazaki H."/>
            <person name="Oyaizu H."/>
        </authorList>
    </citation>
    <scope>NUCLEOTIDE SEQUENCE [LARGE SCALE GENOMIC DNA]</scope>
    <source>
        <strain evidence="6">ATCC 43989 / DSM 5975 / JCM 20966 / LMG 6465 / NBRC 14845 / NCIMB 13405 / ORS 571</strain>
    </source>
</reference>
<dbReference type="KEGG" id="azc:AZC_2698"/>
<dbReference type="SUPFAM" id="SSF53850">
    <property type="entry name" value="Periplasmic binding protein-like II"/>
    <property type="match status" value="1"/>
</dbReference>
<evidence type="ECO:0000313" key="6">
    <source>
        <dbReference type="Proteomes" id="UP000000270"/>
    </source>
</evidence>